<evidence type="ECO:0000256" key="1">
    <source>
        <dbReference type="SAM" id="MobiDB-lite"/>
    </source>
</evidence>
<dbReference type="InterPro" id="IPR050228">
    <property type="entry name" value="Carboxylesterase_BioH"/>
</dbReference>
<gene>
    <name evidence="3" type="ORF">H9786_14715</name>
</gene>
<comment type="caution">
    <text evidence="3">The sequence shown here is derived from an EMBL/GenBank/DDBJ whole genome shotgun (WGS) entry which is preliminary data.</text>
</comment>
<protein>
    <submittedName>
        <fullName evidence="3">Alpha/beta hydrolase</fullName>
    </submittedName>
</protein>
<organism evidence="3 4">
    <name type="scientific">Candidatus Brachybacterium merdavium</name>
    <dbReference type="NCBI Taxonomy" id="2838513"/>
    <lineage>
        <taxon>Bacteria</taxon>
        <taxon>Bacillati</taxon>
        <taxon>Actinomycetota</taxon>
        <taxon>Actinomycetes</taxon>
        <taxon>Micrococcales</taxon>
        <taxon>Dermabacteraceae</taxon>
        <taxon>Brachybacterium</taxon>
    </lineage>
</organism>
<dbReference type="EMBL" id="DWZH01000113">
    <property type="protein sequence ID" value="HJB11749.1"/>
    <property type="molecule type" value="Genomic_DNA"/>
</dbReference>
<name>A0A9D2RPV0_9MICO</name>
<feature type="region of interest" description="Disordered" evidence="1">
    <location>
        <begin position="326"/>
        <end position="348"/>
    </location>
</feature>
<keyword evidence="3" id="KW-0378">Hydrolase</keyword>
<dbReference type="Gene3D" id="3.40.50.1820">
    <property type="entry name" value="alpha/beta hydrolase"/>
    <property type="match status" value="1"/>
</dbReference>
<proteinExistence type="predicted"/>
<evidence type="ECO:0000313" key="4">
    <source>
        <dbReference type="Proteomes" id="UP000823823"/>
    </source>
</evidence>
<dbReference type="AlphaFoldDB" id="A0A9D2RPV0"/>
<sequence>MSLDPVFGDGYTAERIDLGHDDEGPVVATLVHRLRRPGDRPARPAGADRDLPPILVGHGWSDYVFDRDLLDHLGEQGYDVWALDLRKHGRSLLPGQTATAIDTLERYDEEIDEALRRIGTDRPPILLAHSTGGLTAALWAQRHPGTVRALALNSPWLEMHLGPAARLLLEGPVKALAERLQGKPILPQGSPFYARTTHRDYGGLYDYDLDLKPPRGHPFPAQTLGAVLEGQKRLAAAGPLRIPILVMHSSRTRIGVLFTEQMRRSDTVLDVRAIRQAALRLGPDVWVEAIDGARHDVFMSDADARVRAIATLDAWLEQVSGPALTMKPIGGAPREGGAEAASEEEGQR</sequence>
<feature type="domain" description="Serine aminopeptidase S33" evidence="2">
    <location>
        <begin position="66"/>
        <end position="298"/>
    </location>
</feature>
<evidence type="ECO:0000313" key="3">
    <source>
        <dbReference type="EMBL" id="HJB11749.1"/>
    </source>
</evidence>
<dbReference type="PANTHER" id="PTHR43194:SF2">
    <property type="entry name" value="PEROXISOMAL MEMBRANE PROTEIN LPX1"/>
    <property type="match status" value="1"/>
</dbReference>
<accession>A0A9D2RPV0</accession>
<dbReference type="GO" id="GO:0016787">
    <property type="term" value="F:hydrolase activity"/>
    <property type="evidence" value="ECO:0007669"/>
    <property type="project" value="UniProtKB-KW"/>
</dbReference>
<dbReference type="SUPFAM" id="SSF53474">
    <property type="entry name" value="alpha/beta-Hydrolases"/>
    <property type="match status" value="1"/>
</dbReference>
<dbReference type="InterPro" id="IPR029058">
    <property type="entry name" value="AB_hydrolase_fold"/>
</dbReference>
<dbReference type="Proteomes" id="UP000823823">
    <property type="component" value="Unassembled WGS sequence"/>
</dbReference>
<reference evidence="3" key="2">
    <citation type="submission" date="2021-04" db="EMBL/GenBank/DDBJ databases">
        <authorList>
            <person name="Gilroy R."/>
        </authorList>
    </citation>
    <scope>NUCLEOTIDE SEQUENCE</scope>
    <source>
        <strain evidence="3">ChiHjej13B12-24818</strain>
    </source>
</reference>
<dbReference type="PANTHER" id="PTHR43194">
    <property type="entry name" value="HYDROLASE ALPHA/BETA FOLD FAMILY"/>
    <property type="match status" value="1"/>
</dbReference>
<dbReference type="Pfam" id="PF12146">
    <property type="entry name" value="Hydrolase_4"/>
    <property type="match status" value="1"/>
</dbReference>
<reference evidence="3" key="1">
    <citation type="journal article" date="2021" name="PeerJ">
        <title>Extensive microbial diversity within the chicken gut microbiome revealed by metagenomics and culture.</title>
        <authorList>
            <person name="Gilroy R."/>
            <person name="Ravi A."/>
            <person name="Getino M."/>
            <person name="Pursley I."/>
            <person name="Horton D.L."/>
            <person name="Alikhan N.F."/>
            <person name="Baker D."/>
            <person name="Gharbi K."/>
            <person name="Hall N."/>
            <person name="Watson M."/>
            <person name="Adriaenssens E.M."/>
            <person name="Foster-Nyarko E."/>
            <person name="Jarju S."/>
            <person name="Secka A."/>
            <person name="Antonio M."/>
            <person name="Oren A."/>
            <person name="Chaudhuri R.R."/>
            <person name="La Ragione R."/>
            <person name="Hildebrand F."/>
            <person name="Pallen M.J."/>
        </authorList>
    </citation>
    <scope>NUCLEOTIDE SEQUENCE</scope>
    <source>
        <strain evidence="3">ChiHjej13B12-24818</strain>
    </source>
</reference>
<evidence type="ECO:0000259" key="2">
    <source>
        <dbReference type="Pfam" id="PF12146"/>
    </source>
</evidence>
<dbReference type="InterPro" id="IPR022742">
    <property type="entry name" value="Hydrolase_4"/>
</dbReference>